<keyword evidence="1" id="KW-0812">Transmembrane</keyword>
<evidence type="ECO:0000313" key="3">
    <source>
        <dbReference type="Proteomes" id="UP000178825"/>
    </source>
</evidence>
<organism evidence="2 3">
    <name type="scientific">Candidatus Jorgensenbacteria bacterium RIFCSPHIGHO2_02_FULL_45_20</name>
    <dbReference type="NCBI Taxonomy" id="1798470"/>
    <lineage>
        <taxon>Bacteria</taxon>
        <taxon>Candidatus Joergenseniibacteriota</taxon>
    </lineage>
</organism>
<keyword evidence="1" id="KW-1133">Transmembrane helix</keyword>
<gene>
    <name evidence="2" type="ORF">A3D55_01840</name>
</gene>
<proteinExistence type="predicted"/>
<dbReference type="AlphaFoldDB" id="A0A1F6BNU2"/>
<dbReference type="Proteomes" id="UP000178825">
    <property type="component" value="Unassembled WGS sequence"/>
</dbReference>
<feature type="transmembrane region" description="Helical" evidence="1">
    <location>
        <begin position="20"/>
        <end position="44"/>
    </location>
</feature>
<sequence>MPRNIDFMLMEKCKKRDGQLMIIVTIIIGFVVLSSTALAGFLLYSQIKQSNDSVASGMALFATDAGLETALYRYYLNENVFGVGANEQSELSDISVILSNSAGADANLWCVDADMAKVSCSAATPVYGFKVRSIGSAARTERIIETFYATKYN</sequence>
<protein>
    <recommendedName>
        <fullName evidence="4">Type 4 fimbrial biogenesis protein PilX N-terminal domain-containing protein</fullName>
    </recommendedName>
</protein>
<name>A0A1F6BNU2_9BACT</name>
<evidence type="ECO:0000313" key="2">
    <source>
        <dbReference type="EMBL" id="OGG38589.1"/>
    </source>
</evidence>
<dbReference type="STRING" id="1798470.A3D55_01840"/>
<keyword evidence="1" id="KW-0472">Membrane</keyword>
<evidence type="ECO:0000256" key="1">
    <source>
        <dbReference type="SAM" id="Phobius"/>
    </source>
</evidence>
<comment type="caution">
    <text evidence="2">The sequence shown here is derived from an EMBL/GenBank/DDBJ whole genome shotgun (WGS) entry which is preliminary data.</text>
</comment>
<accession>A0A1F6BNU2</accession>
<reference evidence="2 3" key="1">
    <citation type="journal article" date="2016" name="Nat. Commun.">
        <title>Thousands of microbial genomes shed light on interconnected biogeochemical processes in an aquifer system.</title>
        <authorList>
            <person name="Anantharaman K."/>
            <person name="Brown C.T."/>
            <person name="Hug L.A."/>
            <person name="Sharon I."/>
            <person name="Castelle C.J."/>
            <person name="Probst A.J."/>
            <person name="Thomas B.C."/>
            <person name="Singh A."/>
            <person name="Wilkins M.J."/>
            <person name="Karaoz U."/>
            <person name="Brodie E.L."/>
            <person name="Williams K.H."/>
            <person name="Hubbard S.S."/>
            <person name="Banfield J.F."/>
        </authorList>
    </citation>
    <scope>NUCLEOTIDE SEQUENCE [LARGE SCALE GENOMIC DNA]</scope>
</reference>
<evidence type="ECO:0008006" key="4">
    <source>
        <dbReference type="Google" id="ProtNLM"/>
    </source>
</evidence>
<dbReference type="EMBL" id="MFKJ01000017">
    <property type="protein sequence ID" value="OGG38589.1"/>
    <property type="molecule type" value="Genomic_DNA"/>
</dbReference>